<accession>A0ABN7NUT2</accession>
<proteinExistence type="predicted"/>
<comment type="caution">
    <text evidence="1">The sequence shown here is derived from an EMBL/GenBank/DDBJ whole genome shotgun (WGS) entry which is preliminary data.</text>
</comment>
<dbReference type="PANTHER" id="PTHR47018">
    <property type="entry name" value="CXC DOMAIN-CONTAINING PROTEIN-RELATED"/>
    <property type="match status" value="1"/>
</dbReference>
<evidence type="ECO:0000313" key="2">
    <source>
        <dbReference type="Proteomes" id="UP001153148"/>
    </source>
</evidence>
<gene>
    <name evidence="1" type="ORF">TPAB3V08_LOCUS5033</name>
</gene>
<keyword evidence="2" id="KW-1185">Reference proteome</keyword>
<name>A0ABN7NUT2_TIMPD</name>
<evidence type="ECO:0000313" key="1">
    <source>
        <dbReference type="EMBL" id="CAG2058058.1"/>
    </source>
</evidence>
<dbReference type="Proteomes" id="UP001153148">
    <property type="component" value="Unassembled WGS sequence"/>
</dbReference>
<organism evidence="1 2">
    <name type="scientific">Timema podura</name>
    <name type="common">Walking stick</name>
    <dbReference type="NCBI Taxonomy" id="61482"/>
    <lineage>
        <taxon>Eukaryota</taxon>
        <taxon>Metazoa</taxon>
        <taxon>Ecdysozoa</taxon>
        <taxon>Arthropoda</taxon>
        <taxon>Hexapoda</taxon>
        <taxon>Insecta</taxon>
        <taxon>Pterygota</taxon>
        <taxon>Neoptera</taxon>
        <taxon>Polyneoptera</taxon>
        <taxon>Phasmatodea</taxon>
        <taxon>Timematodea</taxon>
        <taxon>Timematoidea</taxon>
        <taxon>Timematidae</taxon>
        <taxon>Timema</taxon>
    </lineage>
</organism>
<feature type="non-terminal residue" evidence="1">
    <location>
        <position position="1"/>
    </location>
</feature>
<dbReference type="PANTHER" id="PTHR47018:SF3">
    <property type="entry name" value="MYCBP-ASSOCIATED PROTEIN"/>
    <property type="match status" value="1"/>
</dbReference>
<sequence length="434" mass="49084">HLKKDSSCLQADVKTVSGTNSRLILSPNSSIILLITPIFNLEECVSLLNKKSCFILARNFDKQILKINHGLEVILEQQFESEKLLLFKKEVPILENASVISLTGEESSWHGQLLSCLNNGHGDYSRVYVVANINPLEHGRKLIKQLSREPKAYKLRLGELHAVMVFLRALGTLEENSENDDACIEACLYGPATTRHILKCSHYKRALRVMNQGANNSLLEILSNADVIKEMEKWEELKSSNAMFEPMKNNIHWVESFLFFIEASRNGDLSLHLEAAEALIITSASGHTRSNINVHYEDNNHEEADTLMTCLEVEASCQYSDTQMVFFSPDTDVLVLVLEHYDKLGKRTLLSMASGMVDIGAMMKLTVEGYLMQEVKDELENFACSMYCPKQLVESNKLPPSLGTLKERVRLQSRVWFQVTVVQQQPFDPLSLVY</sequence>
<protein>
    <submittedName>
        <fullName evidence="1">Uncharacterized protein</fullName>
    </submittedName>
</protein>
<reference evidence="1" key="1">
    <citation type="submission" date="2021-03" db="EMBL/GenBank/DDBJ databases">
        <authorList>
            <person name="Tran Van P."/>
        </authorList>
    </citation>
    <scope>NUCLEOTIDE SEQUENCE</scope>
</reference>
<dbReference type="EMBL" id="CAJPIN010006542">
    <property type="protein sequence ID" value="CAG2058058.1"/>
    <property type="molecule type" value="Genomic_DNA"/>
</dbReference>